<keyword evidence="2" id="KW-1185">Reference proteome</keyword>
<organism evidence="1 2">
    <name type="scientific">Aristaeella hokkaidonensis</name>
    <dbReference type="NCBI Taxonomy" id="3046382"/>
    <lineage>
        <taxon>Bacteria</taxon>
        <taxon>Bacillati</taxon>
        <taxon>Bacillota</taxon>
        <taxon>Clostridia</taxon>
        <taxon>Eubacteriales</taxon>
        <taxon>Aristaeellaceae</taxon>
        <taxon>Aristaeella</taxon>
    </lineage>
</organism>
<protein>
    <submittedName>
        <fullName evidence="1">DNA mismatch repair protein MutS</fullName>
    </submittedName>
</protein>
<evidence type="ECO:0000313" key="1">
    <source>
        <dbReference type="EMBL" id="QUC67915.1"/>
    </source>
</evidence>
<name>A0AC61MY02_9FIRM</name>
<evidence type="ECO:0000313" key="2">
    <source>
        <dbReference type="Proteomes" id="UP000682782"/>
    </source>
</evidence>
<dbReference type="Proteomes" id="UP000682782">
    <property type="component" value="Chromosome"/>
</dbReference>
<reference evidence="1" key="1">
    <citation type="submission" date="2021-01" db="EMBL/GenBank/DDBJ databases">
        <title>Complete genome sequence of Clostridiales bacterium R-7.</title>
        <authorList>
            <person name="Mahoney-Kurpe S.C."/>
            <person name="Palevich N."/>
            <person name="Koike S."/>
            <person name="Moon C.D."/>
            <person name="Attwood G.T."/>
        </authorList>
    </citation>
    <scope>NUCLEOTIDE SEQUENCE</scope>
    <source>
        <strain evidence="1">R-7</strain>
    </source>
</reference>
<dbReference type="EMBL" id="CP068393">
    <property type="protein sequence ID" value="QUC67915.1"/>
    <property type="molecule type" value="Genomic_DNA"/>
</dbReference>
<accession>A0AC61MY02</accession>
<sequence>MALSPMMQQYLRIHDQYADCLLLFRLGDFYELFFEDAKTASRELELTLTGKDCGLEERAPMCGVPYHSVNTYIEKLIAKGYKVAICEQMEDPALAKGLVDRDVVRVITAGTVTDPAMLEDKANNYLMCVYLDGKKTGIAYADVSTGEFFVMEPEVNLLRAQIVRVNPMEVICNDPPQLTALTGGDIRGLNGQPRVWFQRRNAEDTICEHFHLSQLTSLGLDDKKEATCAAGALLRYLHETQKNSLEHIRTLRIAENGKTMLLDQNTRRNLELTESLRGERRKGTLLGLLDLTSTAMGGRLLRRWVEQPLLDEKEINNRLDAVEELVNDRILGMTLAEELEGVYDMERLMNKVAYRNMNARDCLALCASLKRIPGIRNLLINVQSAEMIRIHDELNPLEELTDLLDRAIHPDAPVIITEGGIIREGYSQILDEYREAQTSGKQWILDLEAREREETGIRNLRIQYNKVFGYYIEVTKSFLSQVPERYIRKQTLTNAERYMTPELKEIEQKIIGAQEQSVRLELQLFSEVRDRIAEQIEGIQRTAQALKELDVFQSLSRAASENHYVRPSITSDGTLSIVEGRHPVVERNMKDGGFIPNDTLLDGNENRMMIITGPNMAGKSTYMRQVALICLMAQIGSFVPAREASLPVCDRIFTRVGASDDLASGQSTFMVEMSETAHILRNATKNSLIILDEIGRGTSTFDGLSIAWAVVEYIADKERIGAKTLFATHYHELSELEGHLDGVKNFCISVKEHGEDVIFLRKIVRGGADKSFGVHVARLAGVPHPVIVRAHEIQARLEVSEINQNTIGQNILGEDTGFRKNEQMDLFEYKKDEIIKELQEIDVMAITPMDAMNTLFLLREKARKL</sequence>
<proteinExistence type="predicted"/>
<gene>
    <name evidence="1" type="primary">mutS</name>
    <name evidence="1" type="ORF">JYE49_04235</name>
</gene>